<accession>A0A916LCZ9</accession>
<dbReference type="Proteomes" id="UP000039021">
    <property type="component" value="Unassembled WGS sequence"/>
</dbReference>
<dbReference type="EMBL" id="CSBK01001550">
    <property type="protein sequence ID" value="COY81818.1"/>
    <property type="molecule type" value="Genomic_DNA"/>
</dbReference>
<reference evidence="2" key="1">
    <citation type="submission" date="2015-03" db="EMBL/GenBank/DDBJ databases">
        <authorList>
            <consortium name="Pathogen Informatics"/>
        </authorList>
    </citation>
    <scope>NUCLEOTIDE SEQUENCE [LARGE SCALE GENOMIC DNA]</scope>
    <source>
        <strain evidence="2">N09902308</strain>
    </source>
</reference>
<evidence type="ECO:0000313" key="2">
    <source>
        <dbReference type="Proteomes" id="UP000039021"/>
    </source>
</evidence>
<proteinExistence type="predicted"/>
<sequence>MAEFPMPVLLKPVLNRPVLKPVPELLMPTCWPPPELSRPE</sequence>
<name>A0A916LCZ9_MYCTX</name>
<evidence type="ECO:0000313" key="1">
    <source>
        <dbReference type="EMBL" id="COY81818.1"/>
    </source>
</evidence>
<dbReference type="AlphaFoldDB" id="A0A916LCZ9"/>
<protein>
    <submittedName>
        <fullName evidence="1">Uncharacterized protein</fullName>
    </submittedName>
</protein>
<gene>
    <name evidence="1" type="ORF">ERS007739_03117</name>
</gene>
<comment type="caution">
    <text evidence="1">The sequence shown here is derived from an EMBL/GenBank/DDBJ whole genome shotgun (WGS) entry which is preliminary data.</text>
</comment>
<organism evidence="1 2">
    <name type="scientific">Mycobacterium tuberculosis</name>
    <dbReference type="NCBI Taxonomy" id="1773"/>
    <lineage>
        <taxon>Bacteria</taxon>
        <taxon>Bacillati</taxon>
        <taxon>Actinomycetota</taxon>
        <taxon>Actinomycetes</taxon>
        <taxon>Mycobacteriales</taxon>
        <taxon>Mycobacteriaceae</taxon>
        <taxon>Mycobacterium</taxon>
        <taxon>Mycobacterium tuberculosis complex</taxon>
    </lineage>
</organism>